<reference evidence="1" key="1">
    <citation type="submission" date="2022-04" db="EMBL/GenBank/DDBJ databases">
        <title>Jade perch genome.</title>
        <authorList>
            <person name="Chao B."/>
        </authorList>
    </citation>
    <scope>NUCLEOTIDE SEQUENCE</scope>
    <source>
        <strain evidence="1">CB-2022</strain>
    </source>
</reference>
<dbReference type="Proteomes" id="UP000831701">
    <property type="component" value="Chromosome 23"/>
</dbReference>
<evidence type="ECO:0000313" key="2">
    <source>
        <dbReference type="Proteomes" id="UP000831701"/>
    </source>
</evidence>
<name>A0ACB8VBW1_9TELE</name>
<dbReference type="EMBL" id="CM041553">
    <property type="protein sequence ID" value="KAI3353117.1"/>
    <property type="molecule type" value="Genomic_DNA"/>
</dbReference>
<accession>A0ACB8VBW1</accession>
<keyword evidence="2" id="KW-1185">Reference proteome</keyword>
<sequence>CSSVIVYLCFPPHSIAVHTDSFSHLAPTLCLEPSSTFSVANNFRGTHFIFGPVAGAAAVTALRLAQIETQVQIALQQLATLVTVTVGNRCHNNSEFSETLPPHLVLLSLLNRQQVSSLGFNVDSNSKTYRNSQPRLSAAMYHHHSQQQGQQPFSNGPRPPHHQPPPNHHQNRPPSDMLSQVMGFQFPRPTQLPDELESALAIRGARDMDHRLIDHMNRPNQPQNQSSGSGIRQHGNYGSNPVTLTSDNQPGHQQGVDWSSYQPPTKLFASPSPNTSHQSQRHQGPQQQPQSSHAGTSIPNWTAPISDSPSPQAQHPHGGGSGGGENQGLYTPESAGSILASFGLSNEDLEVLSHYPDDQLTPDTLPFILRDIQINKSGNQKPVTSSSSSSFSRSIHDMPLPLPRSSPLGHSSSPEVPSLLTVTQTAGKVIDYGHASRAKDENSTRETFKREPLSSERTVKMYPTSSSSSSALKVDKAERRQVRLEQTESSKHGDRDYRRTSSDHRKSNRSPGKDFMPSSKSRNLDRDYRRDGPKPRPSSETRSEASSRRSLSSSSGSKPHSSSKKLPTPTMISDFSAASPKVYPHTCSLCHIQCDQEKDWVDHINTVNHTAACRDLRNKYPDWKPNLPRSVGLLFLFGADSMAARLRGTLALHPIRHLDPSRVLCHQVLLTENTGWGPIPTGHMRDFTLLSINLATSTTQVDPMLVENNQLIWGNVEPIKGMCAKPPPAKKKKKGVTPALQDSSVADRLVYLTGIPKDASEQEVTDLVGSFGKINNVILMPCSEEESEKGEGQKKGVILITGLPESGWSESDIIKLVESYGTPSDVITATQIGKVLVSVPDNEIAQEIMKVHTFIPAKIKDSELKMVHLKQCIGLSTPESPAPVGWSSLLVISNVPSTPSGSSEVQKLVRRFGTVIKTLVLNSMVICEMATAAMALSVYKRFQTFPCIIQNNPLFFSRKADPKASTQTKVINANLDSSEDTPANGKSSQTAASADEEETAHKDEFESPLEEIEIDGDGKEKKMRSTEETVCKDDALEENGSKDAINNTNAVSDCLAAPDTKPKAYLETAVTEISDCETVMETTEEKTCVNASKTENAKTPTGEETKPSSSETAMPELPKVTQEMVNALLVECRTRTAGQPNNSEEEEETQMETEQGEKAVDETREPANHTEEEEKKQERERKEREARKEKEMRERERKERERRAWEKEERAKKERERSERARREREKREEERREWERRDRERRERKRTYKQSSWRDEQHNNSEAETKTVEEEFDEFPFNMNDFVTVDEVGDVTDLPCSPSPAVPVATTEGGEDDPTSVQQDAAGDTPMEVTTETTPSDAPVTAVKSVEHISESEAVTVPTAETSADQMSSHLTPSLVLTTAAPRSPASQSESAPQTHVPICEPEAPDTEITPETETTMTAILDSTRSWTTTEVEPPASAASSAPADSSSNSPASQEVTAGTEKKDNALNHNQVKAEEVVLVSNEGKEQKKTQDEEDKEPETGTDRCTSVVRGSDFKEVSVWSSEPSCFPMRDTEESARKKLEKETVMGTDCSLPPFDPRNPVGMEFLVPKTGFFCKVCNRFFSGAKEAEINHCKTLKHYDNL</sequence>
<gene>
    <name evidence="1" type="ORF">L3Q82_019246</name>
</gene>
<organism evidence="1 2">
    <name type="scientific">Scortum barcoo</name>
    <name type="common">barcoo grunter</name>
    <dbReference type="NCBI Taxonomy" id="214431"/>
    <lineage>
        <taxon>Eukaryota</taxon>
        <taxon>Metazoa</taxon>
        <taxon>Chordata</taxon>
        <taxon>Craniata</taxon>
        <taxon>Vertebrata</taxon>
        <taxon>Euteleostomi</taxon>
        <taxon>Actinopterygii</taxon>
        <taxon>Neopterygii</taxon>
        <taxon>Teleostei</taxon>
        <taxon>Neoteleostei</taxon>
        <taxon>Acanthomorphata</taxon>
        <taxon>Eupercaria</taxon>
        <taxon>Centrarchiformes</taxon>
        <taxon>Terapontoidei</taxon>
        <taxon>Terapontidae</taxon>
        <taxon>Scortum</taxon>
    </lineage>
</organism>
<feature type="non-terminal residue" evidence="1">
    <location>
        <position position="1602"/>
    </location>
</feature>
<proteinExistence type="predicted"/>
<feature type="non-terminal residue" evidence="1">
    <location>
        <position position="1"/>
    </location>
</feature>
<evidence type="ECO:0000313" key="1">
    <source>
        <dbReference type="EMBL" id="KAI3353117.1"/>
    </source>
</evidence>
<comment type="caution">
    <text evidence="1">The sequence shown here is derived from an EMBL/GenBank/DDBJ whole genome shotgun (WGS) entry which is preliminary data.</text>
</comment>
<protein>
    <submittedName>
        <fullName evidence="1">Uncharacterized protein</fullName>
    </submittedName>
</protein>